<dbReference type="InterPro" id="IPR013087">
    <property type="entry name" value="Znf_C2H2_type"/>
</dbReference>
<reference evidence="12 13" key="1">
    <citation type="submission" date="2020-06" db="EMBL/GenBank/DDBJ databases">
        <authorList>
            <person name="Li R."/>
            <person name="Bekaert M."/>
        </authorList>
    </citation>
    <scope>NUCLEOTIDE SEQUENCE [LARGE SCALE GENOMIC DNA]</scope>
    <source>
        <strain evidence="13">wild</strain>
    </source>
</reference>
<dbReference type="Pfam" id="PF00096">
    <property type="entry name" value="zf-C2H2"/>
    <property type="match status" value="5"/>
</dbReference>
<protein>
    <submittedName>
        <fullName evidence="12">KRAB</fullName>
    </submittedName>
</protein>
<feature type="domain" description="C2H2-type" evidence="11">
    <location>
        <begin position="578"/>
        <end position="600"/>
    </location>
</feature>
<keyword evidence="5" id="KW-0862">Zinc</keyword>
<organism evidence="12 13">
    <name type="scientific">Mytilus coruscus</name>
    <name type="common">Sea mussel</name>
    <dbReference type="NCBI Taxonomy" id="42192"/>
    <lineage>
        <taxon>Eukaryota</taxon>
        <taxon>Metazoa</taxon>
        <taxon>Spiralia</taxon>
        <taxon>Lophotrochozoa</taxon>
        <taxon>Mollusca</taxon>
        <taxon>Bivalvia</taxon>
        <taxon>Autobranchia</taxon>
        <taxon>Pteriomorphia</taxon>
        <taxon>Mytilida</taxon>
        <taxon>Mytiloidea</taxon>
        <taxon>Mytilidae</taxon>
        <taxon>Mytilinae</taxon>
        <taxon>Mytilus</taxon>
    </lineage>
</organism>
<dbReference type="AlphaFoldDB" id="A0A6J8E0I5"/>
<keyword evidence="13" id="KW-1185">Reference proteome</keyword>
<feature type="domain" description="C2H2-type" evidence="11">
    <location>
        <begin position="897"/>
        <end position="924"/>
    </location>
</feature>
<dbReference type="PANTHER" id="PTHR16515:SF49">
    <property type="entry name" value="GASTRULA ZINC FINGER PROTEIN XLCGF49.1-LIKE-RELATED"/>
    <property type="match status" value="1"/>
</dbReference>
<evidence type="ECO:0000256" key="2">
    <source>
        <dbReference type="ARBA" id="ARBA00022723"/>
    </source>
</evidence>
<evidence type="ECO:0000259" key="11">
    <source>
        <dbReference type="PROSITE" id="PS50157"/>
    </source>
</evidence>
<name>A0A6J8E0I5_MYTCO</name>
<dbReference type="GO" id="GO:0008270">
    <property type="term" value="F:zinc ion binding"/>
    <property type="evidence" value="ECO:0007669"/>
    <property type="project" value="UniProtKB-KW"/>
</dbReference>
<evidence type="ECO:0000313" key="13">
    <source>
        <dbReference type="Proteomes" id="UP000507470"/>
    </source>
</evidence>
<evidence type="ECO:0000256" key="7">
    <source>
        <dbReference type="ARBA" id="ARBA00023163"/>
    </source>
</evidence>
<feature type="domain" description="C2H2-type" evidence="11">
    <location>
        <begin position="1042"/>
        <end position="1065"/>
    </location>
</feature>
<evidence type="ECO:0000256" key="8">
    <source>
        <dbReference type="ARBA" id="ARBA00023242"/>
    </source>
</evidence>
<evidence type="ECO:0000313" key="12">
    <source>
        <dbReference type="EMBL" id="CAC5413538.1"/>
    </source>
</evidence>
<feature type="domain" description="C2H2-type" evidence="11">
    <location>
        <begin position="839"/>
        <end position="866"/>
    </location>
</feature>
<feature type="compositionally biased region" description="Low complexity" evidence="10">
    <location>
        <begin position="720"/>
        <end position="735"/>
    </location>
</feature>
<dbReference type="PANTHER" id="PTHR16515">
    <property type="entry name" value="PR DOMAIN ZINC FINGER PROTEIN"/>
    <property type="match status" value="1"/>
</dbReference>
<feature type="compositionally biased region" description="Polar residues" evidence="10">
    <location>
        <begin position="710"/>
        <end position="719"/>
    </location>
</feature>
<feature type="domain" description="C2H2-type" evidence="11">
    <location>
        <begin position="606"/>
        <end position="634"/>
    </location>
</feature>
<feature type="domain" description="C2H2-type" evidence="11">
    <location>
        <begin position="678"/>
        <end position="706"/>
    </location>
</feature>
<dbReference type="OrthoDB" id="6910977at2759"/>
<evidence type="ECO:0000256" key="10">
    <source>
        <dbReference type="SAM" id="MobiDB-lite"/>
    </source>
</evidence>
<comment type="subcellular location">
    <subcellularLocation>
        <location evidence="1">Nucleus</location>
    </subcellularLocation>
</comment>
<feature type="domain" description="C2H2-type" evidence="11">
    <location>
        <begin position="958"/>
        <end position="986"/>
    </location>
</feature>
<evidence type="ECO:0000256" key="9">
    <source>
        <dbReference type="PROSITE-ProRule" id="PRU00042"/>
    </source>
</evidence>
<dbReference type="Gene3D" id="3.30.160.60">
    <property type="entry name" value="Classic Zinc Finger"/>
    <property type="match status" value="13"/>
</dbReference>
<feature type="region of interest" description="Disordered" evidence="10">
    <location>
        <begin position="701"/>
        <end position="775"/>
    </location>
</feature>
<dbReference type="FunFam" id="3.30.160.60:FF:000100">
    <property type="entry name" value="Zinc finger 45-like"/>
    <property type="match status" value="1"/>
</dbReference>
<dbReference type="Pfam" id="PF13912">
    <property type="entry name" value="zf-C2H2_6"/>
    <property type="match status" value="3"/>
</dbReference>
<dbReference type="InterPro" id="IPR050331">
    <property type="entry name" value="Zinc_finger"/>
</dbReference>
<keyword evidence="6" id="KW-0805">Transcription regulation</keyword>
<evidence type="ECO:0000256" key="6">
    <source>
        <dbReference type="ARBA" id="ARBA00023015"/>
    </source>
</evidence>
<feature type="domain" description="C2H2-type" evidence="11">
    <location>
        <begin position="867"/>
        <end position="894"/>
    </location>
</feature>
<dbReference type="SMART" id="SM00355">
    <property type="entry name" value="ZnF_C2H2"/>
    <property type="match status" value="23"/>
</dbReference>
<gene>
    <name evidence="12" type="ORF">MCOR_46422</name>
</gene>
<feature type="domain" description="C2H2-type" evidence="11">
    <location>
        <begin position="332"/>
        <end position="361"/>
    </location>
</feature>
<evidence type="ECO:0000256" key="3">
    <source>
        <dbReference type="ARBA" id="ARBA00022737"/>
    </source>
</evidence>
<feature type="region of interest" description="Disordered" evidence="10">
    <location>
        <begin position="234"/>
        <end position="256"/>
    </location>
</feature>
<feature type="domain" description="C2H2-type" evidence="11">
    <location>
        <begin position="1014"/>
        <end position="1041"/>
    </location>
</feature>
<dbReference type="PROSITE" id="PS50157">
    <property type="entry name" value="ZINC_FINGER_C2H2_2"/>
    <property type="match status" value="16"/>
</dbReference>
<keyword evidence="4 9" id="KW-0863">Zinc-finger</keyword>
<sequence length="1065" mass="122950">MDTCTGITMNMEVQKIKQEVGESDYNCSVQHQSVQHTPLGETVVCKVKDEIGSICTVYMQEEDNTEKDIENCTNSPNIPQQALEHQNEKTSMVSNTVESSEANMSPESVDVDSKKEQIVQADDIALMQDQHKEVQQVPTYQPIINPVTNYPGLYIPIVPSFPINPMSNSLLLPPITYPQQMDTTLIGNRLQNSQQSQNSSMIFPATASQEMHMNVIGNQLQNTQQLENSAVLTPTTGSQRKHKNAKVNQSKNSQQSKTFAVVSNAVRKIVQGQESSDAEKHLQCKICGKLYKLSYPFINHMLKVHNIDCGKEYKYFHTLADHLKKHVNQNSNLCQFCGAGFKSRGQLKHHMKEKFGDEIHTKIIECHDCQVCGKNFLTGKNLRRHMVSHTDERNYECTVCGQKFKQGAHLKGHMGIHEREEKKKKTELLIPKIITCEKCRSEFKTQQEFIDHLKETAYDLVHSKPKDNTCEICVNSPRSNYKWYTHQLTHTDGRPYFCGICDSEFRTLEKYRDHMCFHLKFDITEQTDLSTLCNDNEIKYVCKGCPTQFLTRQALQCHILDSGNDNVHSIPEFTTLCFPCTICKAIFESKDDLVSHKRIHEKMSIFPCKECYQEFDYYYKLKKHISMHHKNQKTETFKCQLCKFECDSKRELKVHFVESSGDGLHTRNNSFVYSNEAVECGICLRQFRSKSSLKVHITVKHKKPSRKSTTDNIECQSEASSVDGSLPSASSSLNSTDIVMKETNLDSLSEETSNSATSSALTMDKERNPGNSNLPEPLQTIYAENCAKSFSCQICKKKYKTKNTVNTHMKTHNKNFKCDLCDKKFYYDKQLQHHIDNQYQCKLCPERFCKVSHFRKHHNGHRNNKDLQCPLCLKKFLYELNLKRHISLHSKFDTGPFECKICKATFKRKDTYSYHVRDHEYGKQFLCHACGKQFSVLQNLVSHAATHDRIHGIKKKSFKCEKCDKTYANRNGLNVHTLYKHTDKKLKCRYCSKIMAIPNTLKRHELRHTGVKKFECEYCGKKFYTKDLLKTHIVVHTKERPFKCQICDKRFSQYGALSRHKKTMH</sequence>
<keyword evidence="2" id="KW-0479">Metal-binding</keyword>
<evidence type="ECO:0000256" key="1">
    <source>
        <dbReference type="ARBA" id="ARBA00004123"/>
    </source>
</evidence>
<evidence type="ECO:0000256" key="5">
    <source>
        <dbReference type="ARBA" id="ARBA00022833"/>
    </source>
</evidence>
<feature type="domain" description="C2H2-type" evidence="11">
    <location>
        <begin position="986"/>
        <end position="1013"/>
    </location>
</feature>
<dbReference type="GO" id="GO:0005634">
    <property type="term" value="C:nucleus"/>
    <property type="evidence" value="ECO:0007669"/>
    <property type="project" value="UniProtKB-SubCell"/>
</dbReference>
<dbReference type="PROSITE" id="PS00028">
    <property type="entry name" value="ZINC_FINGER_C2H2_1"/>
    <property type="match status" value="16"/>
</dbReference>
<evidence type="ECO:0000256" key="4">
    <source>
        <dbReference type="ARBA" id="ARBA00022771"/>
    </source>
</evidence>
<proteinExistence type="predicted"/>
<feature type="domain" description="C2H2-type" evidence="11">
    <location>
        <begin position="790"/>
        <end position="817"/>
    </location>
</feature>
<dbReference type="Proteomes" id="UP000507470">
    <property type="component" value="Unassembled WGS sequence"/>
</dbReference>
<dbReference type="SUPFAM" id="SSF57667">
    <property type="entry name" value="beta-beta-alpha zinc fingers"/>
    <property type="match status" value="9"/>
</dbReference>
<dbReference type="InterPro" id="IPR036236">
    <property type="entry name" value="Znf_C2H2_sf"/>
</dbReference>
<feature type="domain" description="C2H2-type" evidence="11">
    <location>
        <begin position="367"/>
        <end position="394"/>
    </location>
</feature>
<dbReference type="GO" id="GO:0006357">
    <property type="term" value="P:regulation of transcription by RNA polymerase II"/>
    <property type="evidence" value="ECO:0007669"/>
    <property type="project" value="UniProtKB-ARBA"/>
</dbReference>
<feature type="domain" description="C2H2-type" evidence="11">
    <location>
        <begin position="434"/>
        <end position="467"/>
    </location>
</feature>
<feature type="compositionally biased region" description="Low complexity" evidence="10">
    <location>
        <begin position="750"/>
        <end position="761"/>
    </location>
</feature>
<feature type="domain" description="C2H2-type" evidence="11">
    <location>
        <begin position="925"/>
        <end position="947"/>
    </location>
</feature>
<keyword evidence="3" id="KW-0677">Repeat</keyword>
<feature type="domain" description="C2H2-type" evidence="11">
    <location>
        <begin position="395"/>
        <end position="422"/>
    </location>
</feature>
<dbReference type="EMBL" id="CACVKT020008152">
    <property type="protein sequence ID" value="CAC5413538.1"/>
    <property type="molecule type" value="Genomic_DNA"/>
</dbReference>
<keyword evidence="8" id="KW-0539">Nucleus</keyword>
<accession>A0A6J8E0I5</accession>
<keyword evidence="7" id="KW-0804">Transcription</keyword>
<dbReference type="FunFam" id="3.30.160.60:FF:000446">
    <property type="entry name" value="Zinc finger protein"/>
    <property type="match status" value="1"/>
</dbReference>
<feature type="compositionally biased region" description="Polar residues" evidence="10">
    <location>
        <begin position="246"/>
        <end position="256"/>
    </location>
</feature>
<dbReference type="FunFam" id="3.30.160.60:FF:001289">
    <property type="entry name" value="Zinc finger protein 574"/>
    <property type="match status" value="1"/>
</dbReference>